<evidence type="ECO:0000259" key="1">
    <source>
        <dbReference type="Pfam" id="PF03551"/>
    </source>
</evidence>
<dbReference type="PANTHER" id="PTHR33169">
    <property type="entry name" value="PADR-FAMILY TRANSCRIPTIONAL REGULATOR"/>
    <property type="match status" value="1"/>
</dbReference>
<evidence type="ECO:0000313" key="2">
    <source>
        <dbReference type="EMBL" id="GGD35077.1"/>
    </source>
</evidence>
<dbReference type="SUPFAM" id="SSF46785">
    <property type="entry name" value="Winged helix' DNA-binding domain"/>
    <property type="match status" value="1"/>
</dbReference>
<dbReference type="Gene3D" id="1.10.10.10">
    <property type="entry name" value="Winged helix-like DNA-binding domain superfamily/Winged helix DNA-binding domain"/>
    <property type="match status" value="1"/>
</dbReference>
<reference evidence="2" key="2">
    <citation type="submission" date="2020-09" db="EMBL/GenBank/DDBJ databases">
        <authorList>
            <person name="Sun Q."/>
            <person name="Zhou Y."/>
        </authorList>
    </citation>
    <scope>NUCLEOTIDE SEQUENCE</scope>
    <source>
        <strain evidence="2">CGMCC 1.15152</strain>
    </source>
</reference>
<comment type="caution">
    <text evidence="2">The sequence shown here is derived from an EMBL/GenBank/DDBJ whole genome shotgun (WGS) entry which is preliminary data.</text>
</comment>
<gene>
    <name evidence="2" type="ORF">GCM10010915_14390</name>
</gene>
<feature type="domain" description="Transcription regulator PadR N-terminal" evidence="1">
    <location>
        <begin position="21"/>
        <end position="91"/>
    </location>
</feature>
<proteinExistence type="predicted"/>
<protein>
    <submittedName>
        <fullName evidence="2">PadR family transcriptional regulator</fullName>
    </submittedName>
</protein>
<dbReference type="InterPro" id="IPR036388">
    <property type="entry name" value="WH-like_DNA-bd_sf"/>
</dbReference>
<sequence length="112" mass="12356">MDEERVRIATNIRKGVLEFCVLALLARRDMYGLELADELVARDLTASEGSLYPLLARMQQAGVVASRHEAPAGSRPRKYYAITDDGTAQLATFADVWGRISRQVDDTLGETA</sequence>
<dbReference type="Pfam" id="PF03551">
    <property type="entry name" value="PadR"/>
    <property type="match status" value="1"/>
</dbReference>
<dbReference type="PANTHER" id="PTHR33169:SF14">
    <property type="entry name" value="TRANSCRIPTIONAL REGULATOR RV3488"/>
    <property type="match status" value="1"/>
</dbReference>
<evidence type="ECO:0000313" key="3">
    <source>
        <dbReference type="Proteomes" id="UP000633205"/>
    </source>
</evidence>
<dbReference type="InterPro" id="IPR036390">
    <property type="entry name" value="WH_DNA-bd_sf"/>
</dbReference>
<organism evidence="2 3">
    <name type="scientific">Microbacterium faecale</name>
    <dbReference type="NCBI Taxonomy" id="1804630"/>
    <lineage>
        <taxon>Bacteria</taxon>
        <taxon>Bacillati</taxon>
        <taxon>Actinomycetota</taxon>
        <taxon>Actinomycetes</taxon>
        <taxon>Micrococcales</taxon>
        <taxon>Microbacteriaceae</taxon>
        <taxon>Microbacterium</taxon>
    </lineage>
</organism>
<name>A0A917DGG2_9MICO</name>
<dbReference type="Proteomes" id="UP000633205">
    <property type="component" value="Unassembled WGS sequence"/>
</dbReference>
<dbReference type="RefSeq" id="WP_188711601.1">
    <property type="nucleotide sequence ID" value="NZ_BMHO01000001.1"/>
</dbReference>
<dbReference type="InterPro" id="IPR052509">
    <property type="entry name" value="Metal_resp_DNA-bind_regulator"/>
</dbReference>
<dbReference type="EMBL" id="BMHO01000001">
    <property type="protein sequence ID" value="GGD35077.1"/>
    <property type="molecule type" value="Genomic_DNA"/>
</dbReference>
<accession>A0A917DGG2</accession>
<keyword evidence="3" id="KW-1185">Reference proteome</keyword>
<reference evidence="2" key="1">
    <citation type="journal article" date="2014" name="Int. J. Syst. Evol. Microbiol.">
        <title>Complete genome sequence of Corynebacterium casei LMG S-19264T (=DSM 44701T), isolated from a smear-ripened cheese.</title>
        <authorList>
            <consortium name="US DOE Joint Genome Institute (JGI-PGF)"/>
            <person name="Walter F."/>
            <person name="Albersmeier A."/>
            <person name="Kalinowski J."/>
            <person name="Ruckert C."/>
        </authorList>
    </citation>
    <scope>NUCLEOTIDE SEQUENCE</scope>
    <source>
        <strain evidence="2">CGMCC 1.15152</strain>
    </source>
</reference>
<dbReference type="InterPro" id="IPR005149">
    <property type="entry name" value="Tscrpt_reg_PadR_N"/>
</dbReference>
<dbReference type="AlphaFoldDB" id="A0A917DGG2"/>